<evidence type="ECO:0000313" key="4">
    <source>
        <dbReference type="EMBL" id="OOK24845.1"/>
    </source>
</evidence>
<organism evidence="3 8">
    <name type="scientific">Escherichia coli</name>
    <dbReference type="NCBI Taxonomy" id="562"/>
    <lineage>
        <taxon>Bacteria</taxon>
        <taxon>Pseudomonadati</taxon>
        <taxon>Pseudomonadota</taxon>
        <taxon>Gammaproteobacteria</taxon>
        <taxon>Enterobacterales</taxon>
        <taxon>Enterobacteriaceae</taxon>
        <taxon>Escherichia</taxon>
    </lineage>
</organism>
<evidence type="ECO:0000313" key="7">
    <source>
        <dbReference type="Proteomes" id="UP000245761"/>
    </source>
</evidence>
<keyword evidence="2 5" id="KW-0808">Transferase</keyword>
<sequence>MASNKTKAELTEELVAEAVSAGKKAQLESVDFSDPNRPLTCLEVDFPILPINQIAQIEGNAGKPIYQMSKWWARRRSSVFRSMLIAAATKAPDEPSESAKLVWDNYYANHQDNQAFRKLKVADIFMGGGTTLVEGARLGMQMTGNDLNPVAWLVVKNELADVDLDEVNKLFDHIEREVKPQIMPFYACEGPDGEKGKWTQRSTGKVMGDDFDPLALTPEERKDFDYEGPEVIYTFWAKHGPCAAPGCGHRTPLMTSPVVAVKSLSVKTWQDVECQHCGSSFDLERQEARMAPDVPLVVSDSEAPYAIMDDTGNYQCPHCQHQYRDEAAAQKGESSRLLKKMSKNKKVDLSLLVHPDWLKGSSKADETGIFGGTSLSEVEATQRWNLHRTKTLKLLEVRGKLPEEITCPDSGLVINTQQGTIPKKSNFTCQESTCGRQQDVLDSIKASGQTGPMAAYVLQCYSPGRDATGAPYNGRYFVPADGNAAKRQNLAVSEWENRKNSDLRGYWPESELPYGFMTHHLQGGVPNHGFTHWNTMFNPLQLLIHAQILKAIDTSHGFSDTSKEIVLGAFQQYLRNQNMFCFWNPQRDTPEPMFSNNNYHPKSTVIENSVFSDLGRGNWSSCRANTLKGLEWCKQPWETVSNEMLTNMSADIGKLVSGKSSKAMPNDPVLPGTLVTCGSSTELKQYADQSYDLVITDPPFGGLLHYAELADFFYVWLRLLLKDKYPEVYAGEYTPKTLEAVSNKARHPDDPDAFYKRLLTECWREANRLLKPGGILAFTFHHSEDEPWVDVLESLFDAGYYLEATYPIRSDETKGKGEFGSKTIEYDIIHVCRKRTEAPSKISWARLRRKILADVRQLQRLLEYHQSEGLPVADIQVIKRGKALEYFSRHYGQVYVEEGREFTVNEALVGINQILDDQSESESGGTPVVCEPNTRQFLRIFARQPSVERDQMQKFLRGSGIAPSTFIALGWATETTRPKAFHWRSPLEIAQERMASSRSVSRDFDQAMLLVGACYPESGINTKKILDDNFKPHPALGHLLDWLVHNGADSSMRSACTLARQLFNRWEADHQQVMQEQISLFGMEDEI</sequence>
<evidence type="ECO:0000313" key="3">
    <source>
        <dbReference type="EMBL" id="EFH6096280.1"/>
    </source>
</evidence>
<dbReference type="SUPFAM" id="SSF53335">
    <property type="entry name" value="S-adenosyl-L-methionine-dependent methyltransferases"/>
    <property type="match status" value="2"/>
</dbReference>
<dbReference type="EMBL" id="MPAF01000056">
    <property type="protein sequence ID" value="OOK24845.1"/>
    <property type="molecule type" value="Genomic_DNA"/>
</dbReference>
<name>A0A1V3VTX4_ECOLX</name>
<protein>
    <submittedName>
        <fullName evidence="3">DUF1156 domain-containing protein</fullName>
    </submittedName>
    <submittedName>
        <fullName evidence="4">Site-specific DNA-methyltransferase</fullName>
    </submittedName>
</protein>
<dbReference type="InterPro" id="IPR002052">
    <property type="entry name" value="DNA_methylase_N6_adenine_CS"/>
</dbReference>
<evidence type="ECO:0000313" key="8">
    <source>
        <dbReference type="Proteomes" id="UP000531463"/>
    </source>
</evidence>
<evidence type="ECO:0000256" key="1">
    <source>
        <dbReference type="ARBA" id="ARBA00022603"/>
    </source>
</evidence>
<dbReference type="PROSITE" id="PS00092">
    <property type="entry name" value="N6_MTASE"/>
    <property type="match status" value="1"/>
</dbReference>
<dbReference type="GO" id="GO:0008168">
    <property type="term" value="F:methyltransferase activity"/>
    <property type="evidence" value="ECO:0007669"/>
    <property type="project" value="UniProtKB-KW"/>
</dbReference>
<reference evidence="4 6" key="1">
    <citation type="submission" date="2016-10" db="EMBL/GenBank/DDBJ databases">
        <title>Whole genome sequences of antibiotic resistant commensal Escherichia coli from healthy Australian adults.</title>
        <authorList>
            <person name="Moran R.A."/>
            <person name="Anantham S."/>
            <person name="Nigro S.J."/>
            <person name="Holt K.E."/>
            <person name="Hall R.M."/>
        </authorList>
    </citation>
    <scope>NUCLEOTIDE SEQUENCE [LARGE SCALE GENOMIC DNA]</scope>
    <source>
        <strain evidence="4 6">2.3-R4</strain>
    </source>
</reference>
<dbReference type="RefSeq" id="WP_000157877.1">
    <property type="nucleotide sequence ID" value="NZ_AP025220.2"/>
</dbReference>
<reference evidence="5 7" key="2">
    <citation type="submission" date="2018-04" db="EMBL/GenBank/DDBJ databases">
        <title>Draft Genomic Sequencing Of Potential Extraintestinal Pathogenic Escherichia coli B8S56 Isolated from Retail Chicken Skin.</title>
        <authorList>
            <person name="Xu A."/>
            <person name="Tilman S."/>
            <person name="Wisser-Parker K."/>
            <person name="Scullen O.J."/>
            <person name="Sommers C."/>
        </authorList>
    </citation>
    <scope>NUCLEOTIDE SEQUENCE [LARGE SCALE GENOMIC DNA]</scope>
    <source>
        <strain evidence="5 7">B8S56</strain>
    </source>
</reference>
<dbReference type="Gene3D" id="3.40.50.150">
    <property type="entry name" value="Vaccinia Virus protein VP39"/>
    <property type="match status" value="2"/>
</dbReference>
<evidence type="ECO:0000256" key="2">
    <source>
        <dbReference type="ARBA" id="ARBA00022679"/>
    </source>
</evidence>
<evidence type="ECO:0000313" key="6">
    <source>
        <dbReference type="Proteomes" id="UP000188855"/>
    </source>
</evidence>
<comment type="caution">
    <text evidence="3">The sequence shown here is derived from an EMBL/GenBank/DDBJ whole genome shotgun (WGS) entry which is preliminary data.</text>
</comment>
<dbReference type="Proteomes" id="UP000531463">
    <property type="component" value="Unassembled WGS sequence"/>
</dbReference>
<reference evidence="3 8" key="3">
    <citation type="submission" date="2019-12" db="EMBL/GenBank/DDBJ databases">
        <authorList>
            <consortium name="NARMS: The National Antimicrobial Resistance Monitoring System"/>
        </authorList>
    </citation>
    <scope>NUCLEOTIDE SEQUENCE [LARGE SCALE GENOMIC DNA]</scope>
    <source>
        <strain evidence="3 8">CVM N19EC0510</strain>
    </source>
</reference>
<dbReference type="EMBL" id="QEMT01000052">
    <property type="protein sequence ID" value="PWH58159.1"/>
    <property type="molecule type" value="Genomic_DNA"/>
</dbReference>
<proteinExistence type="predicted"/>
<keyword evidence="1 5" id="KW-0489">Methyltransferase</keyword>
<dbReference type="EMBL" id="AASWKH010000016">
    <property type="protein sequence ID" value="EFH6096280.1"/>
    <property type="molecule type" value="Genomic_DNA"/>
</dbReference>
<dbReference type="GO" id="GO:0032259">
    <property type="term" value="P:methylation"/>
    <property type="evidence" value="ECO:0007669"/>
    <property type="project" value="UniProtKB-KW"/>
</dbReference>
<accession>A0A1V3VTX4</accession>
<gene>
    <name evidence="4" type="ORF">BMT91_22060</name>
    <name evidence="5" type="ORF">DD762_22155</name>
    <name evidence="3" type="ORF">GAI89_16745</name>
</gene>
<dbReference type="GO" id="GO:0003676">
    <property type="term" value="F:nucleic acid binding"/>
    <property type="evidence" value="ECO:0007669"/>
    <property type="project" value="InterPro"/>
</dbReference>
<dbReference type="AlphaFoldDB" id="A0A1V3VTX4"/>
<dbReference type="Proteomes" id="UP000188855">
    <property type="component" value="Unassembled WGS sequence"/>
</dbReference>
<dbReference type="Proteomes" id="UP000245761">
    <property type="component" value="Unassembled WGS sequence"/>
</dbReference>
<evidence type="ECO:0000313" key="5">
    <source>
        <dbReference type="EMBL" id="PWH58159.1"/>
    </source>
</evidence>
<dbReference type="InterPro" id="IPR029063">
    <property type="entry name" value="SAM-dependent_MTases_sf"/>
</dbReference>